<sequence length="274" mass="29227">MHDMPLSVLASMPSYREPAPGARASGISCYSPHDPSAPISSVFKKFLIQDCAIGFATDYAFIYDVNSCCYCLSGVTNSWGFYCLPLLSSTSATISVSAPIVGVSGPTCDYVPPMVKPSCPLPSRDKSTICTNGSMLSSEYYRLGERLLSASFMCLAIMELIHYADLTKTVSSVVSVFPRLISELIVNLPVDFDDLSASKFMKGSYVLDTTHNICPPRGVDPDLHAGVRMSNNGVLLPPSLTSSILHLLSIESSSLNSVIQSLDGDGSSSQAPLA</sequence>
<evidence type="ECO:0000313" key="2">
    <source>
        <dbReference type="EMBL" id="TYK02759.1"/>
    </source>
</evidence>
<gene>
    <name evidence="2" type="ORF">E5676_scaffold145G00130</name>
    <name evidence="1" type="ORF">E6C27_scaffold128G002920</name>
</gene>
<organism evidence="1 3">
    <name type="scientific">Cucumis melo var. makuwa</name>
    <name type="common">Oriental melon</name>
    <dbReference type="NCBI Taxonomy" id="1194695"/>
    <lineage>
        <taxon>Eukaryota</taxon>
        <taxon>Viridiplantae</taxon>
        <taxon>Streptophyta</taxon>
        <taxon>Embryophyta</taxon>
        <taxon>Tracheophyta</taxon>
        <taxon>Spermatophyta</taxon>
        <taxon>Magnoliopsida</taxon>
        <taxon>eudicotyledons</taxon>
        <taxon>Gunneridae</taxon>
        <taxon>Pentapetalae</taxon>
        <taxon>rosids</taxon>
        <taxon>fabids</taxon>
        <taxon>Cucurbitales</taxon>
        <taxon>Cucurbitaceae</taxon>
        <taxon>Benincaseae</taxon>
        <taxon>Cucumis</taxon>
    </lineage>
</organism>
<dbReference type="Proteomes" id="UP000321947">
    <property type="component" value="Unassembled WGS sequence"/>
</dbReference>
<name>A0A5A7TIW4_CUCMM</name>
<evidence type="ECO:0000313" key="4">
    <source>
        <dbReference type="Proteomes" id="UP000321947"/>
    </source>
</evidence>
<dbReference type="EMBL" id="SSTD01015369">
    <property type="protein sequence ID" value="TYK02759.1"/>
    <property type="molecule type" value="Genomic_DNA"/>
</dbReference>
<proteinExistence type="predicted"/>
<evidence type="ECO:0000313" key="1">
    <source>
        <dbReference type="EMBL" id="KAA0041299.1"/>
    </source>
</evidence>
<dbReference type="AlphaFoldDB" id="A0A5A7TIW4"/>
<dbReference type="EMBL" id="SSTE01016683">
    <property type="protein sequence ID" value="KAA0041299.1"/>
    <property type="molecule type" value="Genomic_DNA"/>
</dbReference>
<protein>
    <submittedName>
        <fullName evidence="1">Cell wall protein RBR3-like</fullName>
    </submittedName>
</protein>
<reference evidence="3 4" key="1">
    <citation type="submission" date="2019-08" db="EMBL/GenBank/DDBJ databases">
        <title>Draft genome sequences of two oriental melons (Cucumis melo L. var makuwa).</title>
        <authorList>
            <person name="Kwon S.-Y."/>
        </authorList>
    </citation>
    <scope>NUCLEOTIDE SEQUENCE [LARGE SCALE GENOMIC DNA]</scope>
    <source>
        <strain evidence="4">cv. Chang Bougi</strain>
        <strain evidence="3">cv. SW 3</strain>
        <tissue evidence="1">Leaf</tissue>
    </source>
</reference>
<comment type="caution">
    <text evidence="1">The sequence shown here is derived from an EMBL/GenBank/DDBJ whole genome shotgun (WGS) entry which is preliminary data.</text>
</comment>
<dbReference type="Proteomes" id="UP000321393">
    <property type="component" value="Unassembled WGS sequence"/>
</dbReference>
<accession>A0A5A7TIW4</accession>
<evidence type="ECO:0000313" key="3">
    <source>
        <dbReference type="Proteomes" id="UP000321393"/>
    </source>
</evidence>